<feature type="transmembrane region" description="Helical" evidence="1">
    <location>
        <begin position="51"/>
        <end position="73"/>
    </location>
</feature>
<accession>A0A4Y9S956</accession>
<keyword evidence="1" id="KW-1133">Transmembrane helix</keyword>
<name>A0A4Y9S956_9BURK</name>
<evidence type="ECO:0000256" key="1">
    <source>
        <dbReference type="SAM" id="Phobius"/>
    </source>
</evidence>
<dbReference type="EMBL" id="SPVG01000191">
    <property type="protein sequence ID" value="TFW17972.1"/>
    <property type="molecule type" value="Genomic_DNA"/>
</dbReference>
<dbReference type="Proteomes" id="UP000297729">
    <property type="component" value="Unassembled WGS sequence"/>
</dbReference>
<dbReference type="RefSeq" id="WP_135203155.1">
    <property type="nucleotide sequence ID" value="NZ_SPVG01000191.1"/>
</dbReference>
<evidence type="ECO:0000313" key="2">
    <source>
        <dbReference type="EMBL" id="TFW17972.1"/>
    </source>
</evidence>
<protein>
    <submittedName>
        <fullName evidence="2">Uncharacterized protein</fullName>
    </submittedName>
</protein>
<gene>
    <name evidence="2" type="ORF">E4L98_19190</name>
</gene>
<dbReference type="OrthoDB" id="3697814at2"/>
<keyword evidence="1" id="KW-0472">Membrane</keyword>
<dbReference type="AlphaFoldDB" id="A0A4Y9S956"/>
<keyword evidence="3" id="KW-1185">Reference proteome</keyword>
<comment type="caution">
    <text evidence="2">The sequence shown here is derived from an EMBL/GenBank/DDBJ whole genome shotgun (WGS) entry which is preliminary data.</text>
</comment>
<feature type="transmembrane region" description="Helical" evidence="1">
    <location>
        <begin position="20"/>
        <end position="39"/>
    </location>
</feature>
<reference evidence="2 3" key="1">
    <citation type="submission" date="2019-03" db="EMBL/GenBank/DDBJ databases">
        <title>Draft Genome Sequence of Duganella callidus sp. nov., a Novel Duganella Species Isolated from Cultivated Soil.</title>
        <authorList>
            <person name="Raths R."/>
            <person name="Peta V."/>
            <person name="Bucking H."/>
        </authorList>
    </citation>
    <scope>NUCLEOTIDE SEQUENCE [LARGE SCALE GENOMIC DNA]</scope>
    <source>
        <strain evidence="2 3">DN04</strain>
    </source>
</reference>
<keyword evidence="1" id="KW-0812">Transmembrane</keyword>
<evidence type="ECO:0000313" key="3">
    <source>
        <dbReference type="Proteomes" id="UP000297729"/>
    </source>
</evidence>
<organism evidence="2 3">
    <name type="scientific">Duganella callida</name>
    <dbReference type="NCBI Taxonomy" id="2561932"/>
    <lineage>
        <taxon>Bacteria</taxon>
        <taxon>Pseudomonadati</taxon>
        <taxon>Pseudomonadota</taxon>
        <taxon>Betaproteobacteria</taxon>
        <taxon>Burkholderiales</taxon>
        <taxon>Oxalobacteraceae</taxon>
        <taxon>Telluria group</taxon>
        <taxon>Duganella</taxon>
    </lineage>
</organism>
<proteinExistence type="predicted"/>
<sequence length="171" mass="18761">MQTRSKRTFPTKAKEQKSRFTPLGIIAAFLGVTEVAMGYTITNTTGQVQLLLTYFAIGFPPVIFVGFFVLSYFKPEALLAQPDFATATEATEYLIALRGFVQKAEVEATNIFASAEEMKALAAQTKISLDTTEDLRVKLTEQVKQLEDIALVAQNAQTGANLYMARNHGGL</sequence>